<keyword evidence="2" id="KW-0812">Transmembrane</keyword>
<keyword evidence="2" id="KW-1133">Transmembrane helix</keyword>
<organism evidence="3 5">
    <name type="scientific">Scophthalmus maximus</name>
    <name type="common">Turbot</name>
    <name type="synonym">Psetta maxima</name>
    <dbReference type="NCBI Taxonomy" id="52904"/>
    <lineage>
        <taxon>Eukaryota</taxon>
        <taxon>Metazoa</taxon>
        <taxon>Chordata</taxon>
        <taxon>Craniata</taxon>
        <taxon>Vertebrata</taxon>
        <taxon>Euteleostomi</taxon>
        <taxon>Actinopterygii</taxon>
        <taxon>Neopterygii</taxon>
        <taxon>Teleostei</taxon>
        <taxon>Neoteleostei</taxon>
        <taxon>Acanthomorphata</taxon>
        <taxon>Carangaria</taxon>
        <taxon>Pleuronectiformes</taxon>
        <taxon>Pleuronectoidei</taxon>
        <taxon>Scophthalmidae</taxon>
        <taxon>Scophthalmus</taxon>
    </lineage>
</organism>
<name>A0A2U9CS48_SCOMX</name>
<evidence type="ECO:0000313" key="6">
    <source>
        <dbReference type="Proteomes" id="UP000438429"/>
    </source>
</evidence>
<evidence type="ECO:0000313" key="5">
    <source>
        <dbReference type="Proteomes" id="UP000246464"/>
    </source>
</evidence>
<dbReference type="Proteomes" id="UP000246464">
    <property type="component" value="Chromosome 19"/>
</dbReference>
<feature type="region of interest" description="Disordered" evidence="1">
    <location>
        <begin position="31"/>
        <end position="52"/>
    </location>
</feature>
<reference evidence="3 5" key="1">
    <citation type="submission" date="2017-12" db="EMBL/GenBank/DDBJ databases">
        <title>Integrating genomic resources of turbot (Scophthalmus maximus) in depth evaluation of genetic and physical mapping variation across individuals.</title>
        <authorList>
            <person name="Martinez P."/>
        </authorList>
    </citation>
    <scope>NUCLEOTIDE SEQUENCE [LARGE SCALE GENOMIC DNA]</scope>
</reference>
<dbReference type="EMBL" id="CP026261">
    <property type="protein sequence ID" value="AWP19494.1"/>
    <property type="molecule type" value="Genomic_DNA"/>
</dbReference>
<keyword evidence="5" id="KW-1185">Reference proteome</keyword>
<dbReference type="EMBL" id="VEVO01000013">
    <property type="protein sequence ID" value="KAF0033180.1"/>
    <property type="molecule type" value="Genomic_DNA"/>
</dbReference>
<evidence type="ECO:0000256" key="2">
    <source>
        <dbReference type="SAM" id="Phobius"/>
    </source>
</evidence>
<sequence>MDLDPTLVIPAILFTVVAIYFATSLLIKKPGAAASSSGNKKPRVGCGDDVPPSRALGVCPAEKLRDVPPWPVPKIPNQRV</sequence>
<protein>
    <submittedName>
        <fullName evidence="3">Putative matrix-remodeling-associated protein 7</fullName>
    </submittedName>
</protein>
<dbReference type="AlphaFoldDB" id="A0A2U9CS48"/>
<gene>
    <name evidence="4" type="ORF">F2P81_015470</name>
    <name evidence="3" type="ORF">SMAX5B_010145</name>
</gene>
<reference evidence="4 6" key="2">
    <citation type="submission" date="2019-06" db="EMBL/GenBank/DDBJ databases">
        <title>Draft genomes of female and male turbot (Scophthalmus maximus).</title>
        <authorList>
            <person name="Xu H."/>
            <person name="Xu X.-W."/>
            <person name="Shao C."/>
            <person name="Chen S."/>
        </authorList>
    </citation>
    <scope>NUCLEOTIDE SEQUENCE [LARGE SCALE GENOMIC DNA]</scope>
    <source>
        <strain evidence="4">Ysfricsl-2016a</strain>
        <tissue evidence="4">Blood</tissue>
    </source>
</reference>
<evidence type="ECO:0000313" key="4">
    <source>
        <dbReference type="EMBL" id="KAF0033180.1"/>
    </source>
</evidence>
<accession>A0A2U9CS48</accession>
<evidence type="ECO:0000256" key="1">
    <source>
        <dbReference type="SAM" id="MobiDB-lite"/>
    </source>
</evidence>
<proteinExistence type="predicted"/>
<dbReference type="Proteomes" id="UP000438429">
    <property type="component" value="Unassembled WGS sequence"/>
</dbReference>
<keyword evidence="2" id="KW-0472">Membrane</keyword>
<feature type="transmembrane region" description="Helical" evidence="2">
    <location>
        <begin position="6"/>
        <end position="27"/>
    </location>
</feature>
<evidence type="ECO:0000313" key="3">
    <source>
        <dbReference type="EMBL" id="AWP19494.1"/>
    </source>
</evidence>